<comment type="caution">
    <text evidence="1">The sequence shown here is derived from an EMBL/GenBank/DDBJ whole genome shotgun (WGS) entry which is preliminary data.</text>
</comment>
<dbReference type="OrthoDB" id="3479746at2"/>
<dbReference type="Proteomes" id="UP000262882">
    <property type="component" value="Unassembled WGS sequence"/>
</dbReference>
<gene>
    <name evidence="1" type="ORF">D0T12_31590</name>
</gene>
<accession>A0A372G8V2</accession>
<dbReference type="EMBL" id="QVNQ01000013">
    <property type="protein sequence ID" value="RFS81493.1"/>
    <property type="molecule type" value="Genomic_DNA"/>
</dbReference>
<evidence type="ECO:0000313" key="2">
    <source>
        <dbReference type="Proteomes" id="UP000262882"/>
    </source>
</evidence>
<dbReference type="AlphaFoldDB" id="A0A372G8V2"/>
<proteinExistence type="predicted"/>
<protein>
    <submittedName>
        <fullName evidence="1">Uncharacterized protein</fullName>
    </submittedName>
</protein>
<dbReference type="RefSeq" id="WP_117404325.1">
    <property type="nucleotide sequence ID" value="NZ_QVNQ01000013.1"/>
</dbReference>
<sequence>MCLAGAHLDHVTAGQTAVAVCGCGEPVAEYFGDWFHVLNPELRGTDDHWAKPTPGTVVRYRHWRPLDTLDPP</sequence>
<reference evidence="1 2" key="1">
    <citation type="submission" date="2018-08" db="EMBL/GenBank/DDBJ databases">
        <title>Actinomadura spongicola sp. nov., isolated from marine sponge Leucetta chagosensis.</title>
        <authorList>
            <person name="Li L."/>
            <person name="Lin H.W."/>
        </authorList>
    </citation>
    <scope>NUCLEOTIDE SEQUENCE [LARGE SCALE GENOMIC DNA]</scope>
    <source>
        <strain evidence="1 2">LHW52907</strain>
    </source>
</reference>
<evidence type="ECO:0000313" key="1">
    <source>
        <dbReference type="EMBL" id="RFS81493.1"/>
    </source>
</evidence>
<keyword evidence="2" id="KW-1185">Reference proteome</keyword>
<organism evidence="1 2">
    <name type="scientific">Actinomadura spongiicola</name>
    <dbReference type="NCBI Taxonomy" id="2303421"/>
    <lineage>
        <taxon>Bacteria</taxon>
        <taxon>Bacillati</taxon>
        <taxon>Actinomycetota</taxon>
        <taxon>Actinomycetes</taxon>
        <taxon>Streptosporangiales</taxon>
        <taxon>Thermomonosporaceae</taxon>
        <taxon>Actinomadura</taxon>
    </lineage>
</organism>
<name>A0A372G8V2_9ACTN</name>